<reference evidence="2 3" key="1">
    <citation type="submission" date="2017-01" db="EMBL/GenBank/DDBJ databases">
        <title>Planococcus faecalis genome complete sequence.</title>
        <authorList>
            <person name="Lee P.C."/>
        </authorList>
    </citation>
    <scope>NUCLEOTIDE SEQUENCE [LARGE SCALE GENOMIC DNA]</scope>
    <source>
        <strain evidence="2 3">AJ003</strain>
    </source>
</reference>
<dbReference type="Proteomes" id="UP000189661">
    <property type="component" value="Chromosome"/>
</dbReference>
<sequence length="251" mass="28513">MKFYYTIYVWLVAVIQNLFEGDLPAPMEEGKVRPLRLDLQFFADDDDDADDDDSDDSGDDDDDDIDLEELLKSNPKAKAKYEVLLKTQLDKRLKKFKGVDPAEYRRLKAERDKLDEKGDGGDDSDTSKVNEKVLKAEAREKRAVAKEFAIDEGIDPVLFVKFINLKEVELDEDGEPLNLDELLEDLQEGKYAKYFTAAVDDDEDEKEQAAKKKKASYVPGSMQKGNKKKKVDAYSAGAERAKQRHSKGDDK</sequence>
<accession>A0ABN4XJ29</accession>
<dbReference type="RefSeq" id="WP_078080540.1">
    <property type="nucleotide sequence ID" value="NZ_CP019401.1"/>
</dbReference>
<proteinExistence type="predicted"/>
<feature type="region of interest" description="Disordered" evidence="1">
    <location>
        <begin position="44"/>
        <end position="66"/>
    </location>
</feature>
<name>A0ABN4XJ29_9BACL</name>
<keyword evidence="3" id="KW-1185">Reference proteome</keyword>
<feature type="region of interest" description="Disordered" evidence="1">
    <location>
        <begin position="200"/>
        <end position="251"/>
    </location>
</feature>
<evidence type="ECO:0000313" key="3">
    <source>
        <dbReference type="Proteomes" id="UP000189661"/>
    </source>
</evidence>
<feature type="region of interest" description="Disordered" evidence="1">
    <location>
        <begin position="110"/>
        <end position="130"/>
    </location>
</feature>
<protein>
    <recommendedName>
        <fullName evidence="4">DUF4355 domain-containing protein</fullName>
    </recommendedName>
</protein>
<evidence type="ECO:0008006" key="4">
    <source>
        <dbReference type="Google" id="ProtNLM"/>
    </source>
</evidence>
<gene>
    <name evidence="2" type="ORF">AJGP001_10825</name>
</gene>
<evidence type="ECO:0000256" key="1">
    <source>
        <dbReference type="SAM" id="MobiDB-lite"/>
    </source>
</evidence>
<dbReference type="EMBL" id="CP019401">
    <property type="protein sequence ID" value="AQU79726.1"/>
    <property type="molecule type" value="Genomic_DNA"/>
</dbReference>
<evidence type="ECO:0000313" key="2">
    <source>
        <dbReference type="EMBL" id="AQU79726.1"/>
    </source>
</evidence>
<organism evidence="2 3">
    <name type="scientific">Planococcus faecalis</name>
    <dbReference type="NCBI Taxonomy" id="1598147"/>
    <lineage>
        <taxon>Bacteria</taxon>
        <taxon>Bacillati</taxon>
        <taxon>Bacillota</taxon>
        <taxon>Bacilli</taxon>
        <taxon>Bacillales</taxon>
        <taxon>Caryophanaceae</taxon>
        <taxon>Planococcus</taxon>
    </lineage>
</organism>